<evidence type="ECO:0000313" key="3">
    <source>
        <dbReference type="Proteomes" id="UP001500683"/>
    </source>
</evidence>
<keyword evidence="3" id="KW-1185">Reference proteome</keyword>
<gene>
    <name evidence="2" type="ORF">GCM10022214_08980</name>
</gene>
<proteinExistence type="predicted"/>
<feature type="region of interest" description="Disordered" evidence="1">
    <location>
        <begin position="19"/>
        <end position="53"/>
    </location>
</feature>
<reference evidence="3" key="1">
    <citation type="journal article" date="2019" name="Int. J. Syst. Evol. Microbiol.">
        <title>The Global Catalogue of Microorganisms (GCM) 10K type strain sequencing project: providing services to taxonomists for standard genome sequencing and annotation.</title>
        <authorList>
            <consortium name="The Broad Institute Genomics Platform"/>
            <consortium name="The Broad Institute Genome Sequencing Center for Infectious Disease"/>
            <person name="Wu L."/>
            <person name="Ma J."/>
        </authorList>
    </citation>
    <scope>NUCLEOTIDE SEQUENCE [LARGE SCALE GENOMIC DNA]</scope>
    <source>
        <strain evidence="3">JCM 16702</strain>
    </source>
</reference>
<dbReference type="Proteomes" id="UP001500683">
    <property type="component" value="Unassembled WGS sequence"/>
</dbReference>
<comment type="caution">
    <text evidence="2">The sequence shown here is derived from an EMBL/GenBank/DDBJ whole genome shotgun (WGS) entry which is preliminary data.</text>
</comment>
<evidence type="ECO:0000313" key="2">
    <source>
        <dbReference type="EMBL" id="GAA4058770.1"/>
    </source>
</evidence>
<sequence>MRRAPICSQDWRSAVVTPGTPAAHVFGPETSRPESSKSSTGALRGIVTSSQLT</sequence>
<organism evidence="2 3">
    <name type="scientific">Actinomadura miaoliensis</name>
    <dbReference type="NCBI Taxonomy" id="430685"/>
    <lineage>
        <taxon>Bacteria</taxon>
        <taxon>Bacillati</taxon>
        <taxon>Actinomycetota</taxon>
        <taxon>Actinomycetes</taxon>
        <taxon>Streptosporangiales</taxon>
        <taxon>Thermomonosporaceae</taxon>
        <taxon>Actinomadura</taxon>
    </lineage>
</organism>
<evidence type="ECO:0000256" key="1">
    <source>
        <dbReference type="SAM" id="MobiDB-lite"/>
    </source>
</evidence>
<protein>
    <recommendedName>
        <fullName evidence="4">DUF397 domain-containing protein</fullName>
    </recommendedName>
</protein>
<feature type="compositionally biased region" description="Polar residues" evidence="1">
    <location>
        <begin position="36"/>
        <end position="53"/>
    </location>
</feature>
<name>A0ABP7V3M3_9ACTN</name>
<accession>A0ABP7V3M3</accession>
<dbReference type="EMBL" id="BAAAZG010000001">
    <property type="protein sequence ID" value="GAA4058770.1"/>
    <property type="molecule type" value="Genomic_DNA"/>
</dbReference>
<evidence type="ECO:0008006" key="4">
    <source>
        <dbReference type="Google" id="ProtNLM"/>
    </source>
</evidence>